<dbReference type="InterPro" id="IPR055570">
    <property type="entry name" value="DUF7146"/>
</dbReference>
<dbReference type="AlphaFoldDB" id="A0A0D4ZZD3"/>
<feature type="domain" description="DUF7146" evidence="8">
    <location>
        <begin position="94"/>
        <end position="192"/>
    </location>
</feature>
<dbReference type="GO" id="GO:1990077">
    <property type="term" value="C:primosome complex"/>
    <property type="evidence" value="ECO:0007669"/>
    <property type="project" value="UniProtKB-KW"/>
</dbReference>
<sequence>MSGRNPDAVARDAERIVRQLGGKWQGDYAMCRCPAHADGDPSLSVRVGRKAVLFHCFAGCTSDAIVEALRTGQFAPPAGHDPGRRHEGGKADFNKLALSTWRFADPFIGSLAERYIRGRAIVPTGITARFDARCQFGGGEDKAFAPALIVPVEEDIGVVAIHRTFLQADGKGKAAITKPKRLLGNPGGGAVRWGGIPADGILRLAEGVEDAASVMNMLEPETFVWPVLGIERYQAITIPESIHKIIIYSQHGGEAERAIERAEPHLTDKGRQLDVKLPPHSGDWNDLLREIRSQ</sequence>
<evidence type="ECO:0000256" key="5">
    <source>
        <dbReference type="ARBA" id="ARBA00022705"/>
    </source>
</evidence>
<keyword evidence="9" id="KW-0614">Plasmid</keyword>
<keyword evidence="1" id="KW-0240">DNA-directed RNA polymerase</keyword>
<dbReference type="InterPro" id="IPR006171">
    <property type="entry name" value="TOPRIM_dom"/>
</dbReference>
<evidence type="ECO:0000256" key="2">
    <source>
        <dbReference type="ARBA" id="ARBA00022515"/>
    </source>
</evidence>
<keyword evidence="6" id="KW-0804">Transcription</keyword>
<keyword evidence="2" id="KW-0639">Primosome</keyword>
<dbReference type="GO" id="GO:0008270">
    <property type="term" value="F:zinc ion binding"/>
    <property type="evidence" value="ECO:0007669"/>
    <property type="project" value="InterPro"/>
</dbReference>
<proteinExistence type="predicted"/>
<evidence type="ECO:0000256" key="3">
    <source>
        <dbReference type="ARBA" id="ARBA00022679"/>
    </source>
</evidence>
<keyword evidence="3" id="KW-0808">Transferase</keyword>
<dbReference type="GO" id="GO:0006269">
    <property type="term" value="P:DNA replication, synthesis of primer"/>
    <property type="evidence" value="ECO:0007669"/>
    <property type="project" value="UniProtKB-KW"/>
</dbReference>
<dbReference type="EMBL" id="KM017070">
    <property type="protein sequence ID" value="AJW29400.1"/>
    <property type="molecule type" value="Genomic_DNA"/>
</dbReference>
<accession>A0A0D4ZZD3</accession>
<dbReference type="InterPro" id="IPR036977">
    <property type="entry name" value="DNA_primase_Znf_CHC2"/>
</dbReference>
<keyword evidence="4" id="KW-0548">Nucleotidyltransferase</keyword>
<evidence type="ECO:0000256" key="4">
    <source>
        <dbReference type="ARBA" id="ARBA00022695"/>
    </source>
</evidence>
<dbReference type="Gene3D" id="3.90.580.10">
    <property type="entry name" value="Zinc finger, CHC2-type domain"/>
    <property type="match status" value="1"/>
</dbReference>
<dbReference type="GO" id="GO:0003677">
    <property type="term" value="F:DNA binding"/>
    <property type="evidence" value="ECO:0007669"/>
    <property type="project" value="InterPro"/>
</dbReference>
<reference evidence="9" key="1">
    <citation type="submission" date="2014-06" db="EMBL/GenBank/DDBJ databases">
        <title>Molecular and ecological studies on carbamate pesticide degrading bacteria isolated from agricultural soils.</title>
        <authorList>
            <person name="Kim D.-U."/>
            <person name="Ka J.-O."/>
        </authorList>
    </citation>
    <scope>NUCLEOTIDE SEQUENCE</scope>
    <source>
        <strain evidence="9">NS2</strain>
        <plasmid evidence="9">201</plasmid>
    </source>
</reference>
<keyword evidence="5" id="KW-0235">DNA replication</keyword>
<evidence type="ECO:0000259" key="7">
    <source>
        <dbReference type="Pfam" id="PF13362"/>
    </source>
</evidence>
<evidence type="ECO:0000313" key="9">
    <source>
        <dbReference type="EMBL" id="AJW29400.1"/>
    </source>
</evidence>
<gene>
    <name evidence="9" type="ORF">plasmid201_212</name>
</gene>
<protein>
    <submittedName>
        <fullName evidence="9">Conserved hypothetical genomic island protein</fullName>
    </submittedName>
</protein>
<name>A0A0D4ZZD3_9SPHN</name>
<evidence type="ECO:0000256" key="1">
    <source>
        <dbReference type="ARBA" id="ARBA00022478"/>
    </source>
</evidence>
<dbReference type="GO" id="GO:0000428">
    <property type="term" value="C:DNA-directed RNA polymerase complex"/>
    <property type="evidence" value="ECO:0007669"/>
    <property type="project" value="UniProtKB-KW"/>
</dbReference>
<evidence type="ECO:0000256" key="6">
    <source>
        <dbReference type="ARBA" id="ARBA00023163"/>
    </source>
</evidence>
<dbReference type="Pfam" id="PF13362">
    <property type="entry name" value="Toprim_3"/>
    <property type="match status" value="1"/>
</dbReference>
<evidence type="ECO:0000259" key="8">
    <source>
        <dbReference type="Pfam" id="PF23639"/>
    </source>
</evidence>
<feature type="domain" description="Toprim" evidence="7">
    <location>
        <begin position="204"/>
        <end position="290"/>
    </location>
</feature>
<dbReference type="Pfam" id="PF23639">
    <property type="entry name" value="DUF7146"/>
    <property type="match status" value="1"/>
</dbReference>
<dbReference type="GO" id="GO:0016779">
    <property type="term" value="F:nucleotidyltransferase activity"/>
    <property type="evidence" value="ECO:0007669"/>
    <property type="project" value="UniProtKB-KW"/>
</dbReference>
<geneLocation type="plasmid" evidence="9">
    <name>201</name>
</geneLocation>
<organism evidence="9">
    <name type="scientific">Sphingomonas sp. NS2</name>
    <dbReference type="NCBI Taxonomy" id="908605"/>
    <lineage>
        <taxon>Bacteria</taxon>
        <taxon>Pseudomonadati</taxon>
        <taxon>Pseudomonadota</taxon>
        <taxon>Alphaproteobacteria</taxon>
        <taxon>Sphingomonadales</taxon>
        <taxon>Sphingomonadaceae</taxon>
        <taxon>Sphingomonas</taxon>
    </lineage>
</organism>